<dbReference type="AlphaFoldDB" id="A0AAN6PL73"/>
<keyword evidence="5" id="KW-1185">Reference proteome</keyword>
<reference evidence="5" key="1">
    <citation type="journal article" date="2023" name="Mol. Phylogenet. Evol.">
        <title>Genome-scale phylogeny and comparative genomics of the fungal order Sordariales.</title>
        <authorList>
            <person name="Hensen N."/>
            <person name="Bonometti L."/>
            <person name="Westerberg I."/>
            <person name="Brannstrom I.O."/>
            <person name="Guillou S."/>
            <person name="Cros-Aarteil S."/>
            <person name="Calhoun S."/>
            <person name="Haridas S."/>
            <person name="Kuo A."/>
            <person name="Mondo S."/>
            <person name="Pangilinan J."/>
            <person name="Riley R."/>
            <person name="LaButti K."/>
            <person name="Andreopoulos B."/>
            <person name="Lipzen A."/>
            <person name="Chen C."/>
            <person name="Yan M."/>
            <person name="Daum C."/>
            <person name="Ng V."/>
            <person name="Clum A."/>
            <person name="Steindorff A."/>
            <person name="Ohm R.A."/>
            <person name="Martin F."/>
            <person name="Silar P."/>
            <person name="Natvig D.O."/>
            <person name="Lalanne C."/>
            <person name="Gautier V."/>
            <person name="Ament-Velasquez S.L."/>
            <person name="Kruys A."/>
            <person name="Hutchinson M.I."/>
            <person name="Powell A.J."/>
            <person name="Barry K."/>
            <person name="Miller A.N."/>
            <person name="Grigoriev I.V."/>
            <person name="Debuchy R."/>
            <person name="Gladieux P."/>
            <person name="Hiltunen Thoren M."/>
            <person name="Johannesson H."/>
        </authorList>
    </citation>
    <scope>NUCLEOTIDE SEQUENCE [LARGE SCALE GENOMIC DNA]</scope>
    <source>
        <strain evidence="5">CBS 284.82</strain>
    </source>
</reference>
<name>A0AAN6PL73_9PEZI</name>
<feature type="repeat" description="ANK" evidence="3">
    <location>
        <begin position="326"/>
        <end position="358"/>
    </location>
</feature>
<feature type="repeat" description="ANK" evidence="3">
    <location>
        <begin position="426"/>
        <end position="458"/>
    </location>
</feature>
<comment type="caution">
    <text evidence="4">The sequence shown here is derived from an EMBL/GenBank/DDBJ whole genome shotgun (WGS) entry which is preliminary data.</text>
</comment>
<dbReference type="Pfam" id="PF12796">
    <property type="entry name" value="Ank_2"/>
    <property type="match status" value="2"/>
</dbReference>
<dbReference type="SUPFAM" id="SSF48403">
    <property type="entry name" value="Ankyrin repeat"/>
    <property type="match status" value="1"/>
</dbReference>
<keyword evidence="2 3" id="KW-0040">ANK repeat</keyword>
<feature type="repeat" description="ANK" evidence="3">
    <location>
        <begin position="493"/>
        <end position="525"/>
    </location>
</feature>
<dbReference type="PROSITE" id="PS50297">
    <property type="entry name" value="ANK_REP_REGION"/>
    <property type="match status" value="4"/>
</dbReference>
<dbReference type="Gene3D" id="1.25.40.20">
    <property type="entry name" value="Ankyrin repeat-containing domain"/>
    <property type="match status" value="4"/>
</dbReference>
<organism evidence="4 5">
    <name type="scientific">Parachaetomium inaequale</name>
    <dbReference type="NCBI Taxonomy" id="2588326"/>
    <lineage>
        <taxon>Eukaryota</taxon>
        <taxon>Fungi</taxon>
        <taxon>Dikarya</taxon>
        <taxon>Ascomycota</taxon>
        <taxon>Pezizomycotina</taxon>
        <taxon>Sordariomycetes</taxon>
        <taxon>Sordariomycetidae</taxon>
        <taxon>Sordariales</taxon>
        <taxon>Chaetomiaceae</taxon>
        <taxon>Parachaetomium</taxon>
    </lineage>
</organism>
<keyword evidence="1" id="KW-0677">Repeat</keyword>
<dbReference type="PROSITE" id="PS50088">
    <property type="entry name" value="ANK_REPEAT"/>
    <property type="match status" value="4"/>
</dbReference>
<dbReference type="Pfam" id="PF00023">
    <property type="entry name" value="Ank"/>
    <property type="match status" value="2"/>
</dbReference>
<dbReference type="InterPro" id="IPR036770">
    <property type="entry name" value="Ankyrin_rpt-contain_sf"/>
</dbReference>
<proteinExistence type="predicted"/>
<feature type="repeat" description="ANK" evidence="3">
    <location>
        <begin position="184"/>
        <end position="216"/>
    </location>
</feature>
<evidence type="ECO:0000256" key="3">
    <source>
        <dbReference type="PROSITE-ProRule" id="PRU00023"/>
    </source>
</evidence>
<evidence type="ECO:0000256" key="1">
    <source>
        <dbReference type="ARBA" id="ARBA00022737"/>
    </source>
</evidence>
<evidence type="ECO:0000313" key="4">
    <source>
        <dbReference type="EMBL" id="KAK4042792.1"/>
    </source>
</evidence>
<evidence type="ECO:0000313" key="5">
    <source>
        <dbReference type="Proteomes" id="UP001303115"/>
    </source>
</evidence>
<protein>
    <submittedName>
        <fullName evidence="4">Ankyrin</fullName>
    </submittedName>
</protein>
<dbReference type="Proteomes" id="UP001303115">
    <property type="component" value="Unassembled WGS sequence"/>
</dbReference>
<evidence type="ECO:0000256" key="2">
    <source>
        <dbReference type="ARBA" id="ARBA00023043"/>
    </source>
</evidence>
<gene>
    <name evidence="4" type="ORF">C8A01DRAFT_33186</name>
</gene>
<dbReference type="EMBL" id="MU854336">
    <property type="protein sequence ID" value="KAK4042792.1"/>
    <property type="molecule type" value="Genomic_DNA"/>
</dbReference>
<dbReference type="PANTHER" id="PTHR24178">
    <property type="entry name" value="MOLTING PROTEIN MLT-4"/>
    <property type="match status" value="1"/>
</dbReference>
<dbReference type="InterPro" id="IPR002110">
    <property type="entry name" value="Ankyrin_rpt"/>
</dbReference>
<accession>A0AAN6PL73</accession>
<dbReference type="SMART" id="SM00248">
    <property type="entry name" value="ANK"/>
    <property type="match status" value="7"/>
</dbReference>
<sequence>MSQDPGNDTLVSEPAERGTPRAALVDALFSDDVVRCRQLLDAHPELVNTPLRHQAYNRVHVRDSAWGVTGTGTYQPVTPVVFASLVPRFREKDLDSRALSSAGLAIIVLLVERRAALEISPRHSYRTSHLLTEVCRDYDSPEALGLLAAAGRGAVGAVGFLLDRGIPMNHTSGQDNGTQDDEPVNGTPLNWAAENGRFQVVRLLLSRGALSDMETLDWHGRTPLLCAARGLLWKVGRVSPLRDLDREETIRLLVDAGADLTASDRQDLSWSWVFGERSPFADSQLGHVSSWGGADIIRYLVGKGSDIHQQRSYPTDGCFPYGVGGDKATPLHRAAHNWNEAAVQALLDLGADPGVTDEHGRQPLHWAAMGRCLSEGRPRFKCISWTWSDLQTEPRSPAFSERLAALESSISHLIDHNAAVDRQDAFGRTPLHYAAYMKQAGAVAQLIQHGADPGLPDHDGLDATVADTHLAITLAGWLQGADKYDILNHRDSTGATALHLAARAASDTALALLLTLGADPNLKLLDEGGLQDERGGATALHLAARRPSWVSLGTYEAHEYAAWSGRAARIKGLLLGAGADAGTWRPRLRRRRARSCGGEGPSTWSVVWRARRGGTVVAVG</sequence>